<evidence type="ECO:0000256" key="8">
    <source>
        <dbReference type="SAM" id="MobiDB-lite"/>
    </source>
</evidence>
<evidence type="ECO:0000256" key="3">
    <source>
        <dbReference type="ARBA" id="ARBA00022741"/>
    </source>
</evidence>
<dbReference type="Pfam" id="PF01230">
    <property type="entry name" value="HIT"/>
    <property type="match status" value="1"/>
</dbReference>
<feature type="region of interest" description="Disordered" evidence="8">
    <location>
        <begin position="866"/>
        <end position="887"/>
    </location>
</feature>
<dbReference type="InterPro" id="IPR036265">
    <property type="entry name" value="HIT-like_sf"/>
</dbReference>
<dbReference type="Proteomes" id="UP001287286">
    <property type="component" value="Unassembled WGS sequence"/>
</dbReference>
<keyword evidence="12" id="KW-1185">Reference proteome</keyword>
<feature type="compositionally biased region" description="Polar residues" evidence="8">
    <location>
        <begin position="905"/>
        <end position="915"/>
    </location>
</feature>
<reference evidence="11 12" key="1">
    <citation type="journal article" date="2024" name="Microbiol. Resour. Announc.">
        <title>Genome annotations for the ascomycete fungi Trichoderma harzianum, Trichoderma aggressivum, and Purpureocillium lilacinum.</title>
        <authorList>
            <person name="Beijen E.P.W."/>
            <person name="Ohm R.A."/>
        </authorList>
    </citation>
    <scope>NUCLEOTIDE SEQUENCE [LARGE SCALE GENOMIC DNA]</scope>
    <source>
        <strain evidence="11 12">CBS 150709</strain>
    </source>
</reference>
<feature type="compositionally biased region" description="Basic and acidic residues" evidence="8">
    <location>
        <begin position="1"/>
        <end position="11"/>
    </location>
</feature>
<evidence type="ECO:0000256" key="6">
    <source>
        <dbReference type="ARBA" id="ARBA00023136"/>
    </source>
</evidence>
<name>A0ABR0BJC2_PURLI</name>
<dbReference type="InterPro" id="IPR011701">
    <property type="entry name" value="MFS"/>
</dbReference>
<proteinExistence type="predicted"/>
<accession>A0ABR0BJC2</accession>
<keyword evidence="6 9" id="KW-0472">Membrane</keyword>
<dbReference type="InterPro" id="IPR011146">
    <property type="entry name" value="HIT-like"/>
</dbReference>
<dbReference type="CDD" id="cd01275">
    <property type="entry name" value="FHIT"/>
    <property type="match status" value="1"/>
</dbReference>
<feature type="transmembrane region" description="Helical" evidence="9">
    <location>
        <begin position="532"/>
        <end position="554"/>
    </location>
</feature>
<feature type="short sequence motif" description="Histidine triad motif" evidence="7">
    <location>
        <begin position="780"/>
        <end position="784"/>
    </location>
</feature>
<feature type="transmembrane region" description="Helical" evidence="9">
    <location>
        <begin position="141"/>
        <end position="163"/>
    </location>
</feature>
<dbReference type="InterPro" id="IPR039383">
    <property type="entry name" value="FHIT"/>
</dbReference>
<dbReference type="SUPFAM" id="SSF54197">
    <property type="entry name" value="HIT-like"/>
    <property type="match status" value="1"/>
</dbReference>
<feature type="compositionally biased region" description="Low complexity" evidence="8">
    <location>
        <begin position="28"/>
        <end position="43"/>
    </location>
</feature>
<feature type="domain" description="HIT" evidence="10">
    <location>
        <begin position="686"/>
        <end position="795"/>
    </location>
</feature>
<gene>
    <name evidence="11" type="ORF">Purlil1_11529</name>
</gene>
<feature type="transmembrane region" description="Helical" evidence="9">
    <location>
        <begin position="175"/>
        <end position="196"/>
    </location>
</feature>
<evidence type="ECO:0000313" key="11">
    <source>
        <dbReference type="EMBL" id="KAK4081842.1"/>
    </source>
</evidence>
<feature type="transmembrane region" description="Helical" evidence="9">
    <location>
        <begin position="468"/>
        <end position="490"/>
    </location>
</feature>
<dbReference type="Pfam" id="PF07690">
    <property type="entry name" value="MFS_1"/>
    <property type="match status" value="2"/>
</dbReference>
<feature type="region of interest" description="Disordered" evidence="8">
    <location>
        <begin position="742"/>
        <end position="762"/>
    </location>
</feature>
<dbReference type="InterPro" id="IPR019808">
    <property type="entry name" value="Histidine_triad_CS"/>
</dbReference>
<feature type="compositionally biased region" description="Basic and acidic residues" evidence="8">
    <location>
        <begin position="601"/>
        <end position="611"/>
    </location>
</feature>
<evidence type="ECO:0000256" key="1">
    <source>
        <dbReference type="ARBA" id="ARBA00004141"/>
    </source>
</evidence>
<dbReference type="Gene3D" id="1.20.1250.20">
    <property type="entry name" value="MFS general substrate transporter like domains"/>
    <property type="match status" value="1"/>
</dbReference>
<feature type="transmembrane region" description="Helical" evidence="9">
    <location>
        <begin position="202"/>
        <end position="224"/>
    </location>
</feature>
<keyword evidence="5 9" id="KW-1133">Transmembrane helix</keyword>
<feature type="transmembrane region" description="Helical" evidence="9">
    <location>
        <begin position="444"/>
        <end position="462"/>
    </location>
</feature>
<dbReference type="InterPro" id="IPR036259">
    <property type="entry name" value="MFS_trans_sf"/>
</dbReference>
<sequence length="924" mass="100142">MARGRSVEGAEPRPVSTWPYSLDDDTTESTTLLSNGTEEASGAGANGNGNGRKSSWSGFDDFEGLPWWRTPSTLTQVFWLLFPFAVFTLAFGGVIVPKLNLILDLVCKQYFADKTLIDPKHPIVLGSDNPQCRIPEVQKHAATFILVLNFVTGGLSAIIAPKLGHLSDRYGRRRLLALASCGGLANELITIFAARFPETVNYRWLVLGAVFDGLTGSFTAGSILCQSYTSDCTPPSKRAVSMGYIHACLFTGLAFGPLLAGYFVKWSGSLLAIFYVVLGCHTFFMLFAGFVIPESVSKKRQLAAREAHREEKEARALHVGSWLSTIQSSNPFEPLRILWPTGPGTSTKLRLNLVALAICDACILGGAFAAGSCIVLYSEYMFNWGTFETSRFVSAISMVRVVVLMGIFPVVNYFGRVRPAARRRKLSGVTPEDKNNGADHLDTWILRIALFSEILGCAGYVFTRSEALFFGSGMMTALGGLGSATTQAVITKHVPQDRVGKILGAIGMLHALARVVGPVLFNGIYAATVETFPQAIFVALGSLFVIAFLSSFLIKTHIHWEEERAEGERAPLLDAQQGRSTDANVRTVDEEDQLRVQIDPSTERAPSDVCRRHTLPPSSLTSSLPSLLSTAPKAAPGSSRSRPVLPVSSFAIASAAAMSSAPDVKEVRFGPFVVTKQVFCVTPLSFALVNLKPIVPGHVLVCPLAPHRRLTELSPAETADLFTTVQLMQRVLARVYFTDPDAGGEEADKGKGKGKPAEPSAGSFTVAVQDGPDSGQTVPHVHVHVIPRTRGDLGDAMDEIYVRMAGEEGNVGGALWDVTATRPVPGGGMPRIEDVARNVRTEEQMHEEAERYRAVLREMYEEERGVEPPPFVAGTGTKAGSSRAAMDAAMDEYTKSVEESRRYRLNTQTQPSSITGMLPFYPRP</sequence>
<evidence type="ECO:0000259" key="10">
    <source>
        <dbReference type="PROSITE" id="PS51084"/>
    </source>
</evidence>
<keyword evidence="3" id="KW-0547">Nucleotide-binding</keyword>
<evidence type="ECO:0000256" key="5">
    <source>
        <dbReference type="ARBA" id="ARBA00022989"/>
    </source>
</evidence>
<comment type="caution">
    <text evidence="11">The sequence shown here is derived from an EMBL/GenBank/DDBJ whole genome shotgun (WGS) entry which is preliminary data.</text>
</comment>
<evidence type="ECO:0000256" key="2">
    <source>
        <dbReference type="ARBA" id="ARBA00022692"/>
    </source>
</evidence>
<feature type="compositionally biased region" description="Low complexity" evidence="8">
    <location>
        <begin position="615"/>
        <end position="630"/>
    </location>
</feature>
<dbReference type="PROSITE" id="PS00892">
    <property type="entry name" value="HIT_1"/>
    <property type="match status" value="1"/>
</dbReference>
<feature type="region of interest" description="Disordered" evidence="8">
    <location>
        <begin position="577"/>
        <end position="643"/>
    </location>
</feature>
<feature type="transmembrane region" description="Helical" evidence="9">
    <location>
        <begin position="502"/>
        <end position="526"/>
    </location>
</feature>
<dbReference type="PANTHER" id="PTHR23507:SF40">
    <property type="entry name" value="TETRACYCLINE-EFFLUX TRANSPORTER"/>
    <property type="match status" value="1"/>
</dbReference>
<comment type="subcellular location">
    <subcellularLocation>
        <location evidence="1">Membrane</location>
        <topology evidence="1">Multi-pass membrane protein</topology>
    </subcellularLocation>
</comment>
<evidence type="ECO:0000256" key="7">
    <source>
        <dbReference type="PROSITE-ProRule" id="PRU00464"/>
    </source>
</evidence>
<keyword evidence="2 9" id="KW-0812">Transmembrane</keyword>
<feature type="region of interest" description="Disordered" evidence="8">
    <location>
        <begin position="1"/>
        <end position="52"/>
    </location>
</feature>
<feature type="transmembrane region" description="Helical" evidence="9">
    <location>
        <begin position="77"/>
        <end position="96"/>
    </location>
</feature>
<feature type="transmembrane region" description="Helical" evidence="9">
    <location>
        <begin position="244"/>
        <end position="264"/>
    </location>
</feature>
<dbReference type="PROSITE" id="PS51084">
    <property type="entry name" value="HIT_2"/>
    <property type="match status" value="1"/>
</dbReference>
<feature type="transmembrane region" description="Helical" evidence="9">
    <location>
        <begin position="353"/>
        <end position="377"/>
    </location>
</feature>
<organism evidence="11 12">
    <name type="scientific">Purpureocillium lilacinum</name>
    <name type="common">Paecilomyces lilacinus</name>
    <dbReference type="NCBI Taxonomy" id="33203"/>
    <lineage>
        <taxon>Eukaryota</taxon>
        <taxon>Fungi</taxon>
        <taxon>Dikarya</taxon>
        <taxon>Ascomycota</taxon>
        <taxon>Pezizomycotina</taxon>
        <taxon>Sordariomycetes</taxon>
        <taxon>Hypocreomycetidae</taxon>
        <taxon>Hypocreales</taxon>
        <taxon>Ophiocordycipitaceae</taxon>
        <taxon>Purpureocillium</taxon>
    </lineage>
</organism>
<feature type="region of interest" description="Disordered" evidence="8">
    <location>
        <begin position="902"/>
        <end position="924"/>
    </location>
</feature>
<dbReference type="EMBL" id="JAWRVI010000071">
    <property type="protein sequence ID" value="KAK4081842.1"/>
    <property type="molecule type" value="Genomic_DNA"/>
</dbReference>
<feature type="transmembrane region" description="Helical" evidence="9">
    <location>
        <begin position="392"/>
        <end position="415"/>
    </location>
</feature>
<keyword evidence="4" id="KW-0378">Hydrolase</keyword>
<protein>
    <recommendedName>
        <fullName evidence="10">HIT domain-containing protein</fullName>
    </recommendedName>
</protein>
<dbReference type="PANTHER" id="PTHR23507">
    <property type="entry name" value="ZGC:174356"/>
    <property type="match status" value="1"/>
</dbReference>
<evidence type="ECO:0000313" key="12">
    <source>
        <dbReference type="Proteomes" id="UP001287286"/>
    </source>
</evidence>
<evidence type="ECO:0000256" key="9">
    <source>
        <dbReference type="SAM" id="Phobius"/>
    </source>
</evidence>
<dbReference type="SUPFAM" id="SSF103473">
    <property type="entry name" value="MFS general substrate transporter"/>
    <property type="match status" value="1"/>
</dbReference>
<evidence type="ECO:0000256" key="4">
    <source>
        <dbReference type="ARBA" id="ARBA00022801"/>
    </source>
</evidence>
<dbReference type="Gene3D" id="3.30.428.10">
    <property type="entry name" value="HIT-like"/>
    <property type="match status" value="1"/>
</dbReference>
<feature type="transmembrane region" description="Helical" evidence="9">
    <location>
        <begin position="270"/>
        <end position="292"/>
    </location>
</feature>